<dbReference type="Pfam" id="PF01156">
    <property type="entry name" value="IU_nuc_hydro"/>
    <property type="match status" value="1"/>
</dbReference>
<comment type="caution">
    <text evidence="6">The sequence shown here is derived from an EMBL/GenBank/DDBJ whole genome shotgun (WGS) entry which is preliminary data.</text>
</comment>
<dbReference type="Gene3D" id="3.90.245.10">
    <property type="entry name" value="Ribonucleoside hydrolase-like"/>
    <property type="match status" value="1"/>
</dbReference>
<dbReference type="InterPro" id="IPR001910">
    <property type="entry name" value="Inosine/uridine_hydrolase_dom"/>
</dbReference>
<comment type="similarity">
    <text evidence="1">Belongs to the IUNH family.</text>
</comment>
<keyword evidence="7" id="KW-1185">Reference proteome</keyword>
<evidence type="ECO:0000256" key="1">
    <source>
        <dbReference type="ARBA" id="ARBA00009176"/>
    </source>
</evidence>
<evidence type="ECO:0000256" key="4">
    <source>
        <dbReference type="SAM" id="MobiDB-lite"/>
    </source>
</evidence>
<dbReference type="PANTHER" id="PTHR12304">
    <property type="entry name" value="INOSINE-URIDINE PREFERRING NUCLEOSIDE HYDROLASE"/>
    <property type="match status" value="1"/>
</dbReference>
<proteinExistence type="inferred from homology"/>
<evidence type="ECO:0000259" key="5">
    <source>
        <dbReference type="Pfam" id="PF01156"/>
    </source>
</evidence>
<reference evidence="6" key="1">
    <citation type="submission" date="2020-11" db="EMBL/GenBank/DDBJ databases">
        <authorList>
            <consortium name="DOE Joint Genome Institute"/>
            <person name="Ahrendt S."/>
            <person name="Riley R."/>
            <person name="Andreopoulos W."/>
            <person name="Labutti K."/>
            <person name="Pangilinan J."/>
            <person name="Ruiz-Duenas F.J."/>
            <person name="Barrasa J.M."/>
            <person name="Sanchez-Garcia M."/>
            <person name="Camarero S."/>
            <person name="Miyauchi S."/>
            <person name="Serrano A."/>
            <person name="Linde D."/>
            <person name="Babiker R."/>
            <person name="Drula E."/>
            <person name="Ayuso-Fernandez I."/>
            <person name="Pacheco R."/>
            <person name="Padilla G."/>
            <person name="Ferreira P."/>
            <person name="Barriuso J."/>
            <person name="Kellner H."/>
            <person name="Castanera R."/>
            <person name="Alfaro M."/>
            <person name="Ramirez L."/>
            <person name="Pisabarro A.G."/>
            <person name="Kuo A."/>
            <person name="Tritt A."/>
            <person name="Lipzen A."/>
            <person name="He G."/>
            <person name="Yan M."/>
            <person name="Ng V."/>
            <person name="Cullen D."/>
            <person name="Martin F."/>
            <person name="Rosso M.-N."/>
            <person name="Henrissat B."/>
            <person name="Hibbett D."/>
            <person name="Martinez A.T."/>
            <person name="Grigoriev I.V."/>
        </authorList>
    </citation>
    <scope>NUCLEOTIDE SEQUENCE</scope>
    <source>
        <strain evidence="6">CIRM-BRFM 674</strain>
    </source>
</reference>
<keyword evidence="2 6" id="KW-0378">Hydrolase</keyword>
<keyword evidence="3" id="KW-0326">Glycosidase</keyword>
<dbReference type="InterPro" id="IPR023186">
    <property type="entry name" value="IUNH"/>
</dbReference>
<feature type="region of interest" description="Disordered" evidence="4">
    <location>
        <begin position="348"/>
        <end position="372"/>
    </location>
</feature>
<accession>A0A9P5YRM0</accession>
<dbReference type="GO" id="GO:0008477">
    <property type="term" value="F:purine nucleosidase activity"/>
    <property type="evidence" value="ECO:0007669"/>
    <property type="project" value="TreeGrafter"/>
</dbReference>
<evidence type="ECO:0000313" key="6">
    <source>
        <dbReference type="EMBL" id="KAF9474572.1"/>
    </source>
</evidence>
<dbReference type="GO" id="GO:0006152">
    <property type="term" value="P:purine nucleoside catabolic process"/>
    <property type="evidence" value="ECO:0007669"/>
    <property type="project" value="TreeGrafter"/>
</dbReference>
<organism evidence="6 7">
    <name type="scientific">Pholiota conissans</name>
    <dbReference type="NCBI Taxonomy" id="109636"/>
    <lineage>
        <taxon>Eukaryota</taxon>
        <taxon>Fungi</taxon>
        <taxon>Dikarya</taxon>
        <taxon>Basidiomycota</taxon>
        <taxon>Agaricomycotina</taxon>
        <taxon>Agaricomycetes</taxon>
        <taxon>Agaricomycetidae</taxon>
        <taxon>Agaricales</taxon>
        <taxon>Agaricineae</taxon>
        <taxon>Strophariaceae</taxon>
        <taxon>Pholiota</taxon>
    </lineage>
</organism>
<gene>
    <name evidence="6" type="ORF">BDN70DRAFT_884657</name>
</gene>
<dbReference type="OrthoDB" id="5783963at2759"/>
<name>A0A9P5YRM0_9AGAR</name>
<dbReference type="InterPro" id="IPR036452">
    <property type="entry name" value="Ribo_hydro-like"/>
</dbReference>
<dbReference type="AlphaFoldDB" id="A0A9P5YRM0"/>
<sequence>MPEIRTPTQVIIDTDLGIDDSVAILLALASPELEILAINTSYGCTDVEASYLNIFKLYQCLEQHLTNHPAERNRFPNFNPNKKPILARGSAGPLEGEVQGAQYFHGRDGLGDITNRHPELSVASPSDSHTYLELSNKSATEVSLDILKSMPPRSVTYVVIGPLTNLAQLMRADSQLVTDRIGRIISMGGALDIPGNTSPVAEFNFFLDPFAVKELLISTDLHGGLPLDRFLWLPLDVTLQHELPFSAYKSAVDPTLDGPALPSSPDGKTALVHFTSSFLERTREIMLQFGKDAMELHDIVAVWCAIENPPFADNQPMTLGAGWKGRPRVFDIERVGELTRGMVVVDRRDGETIPGTNRSEAQREPHDPFDNDQPGVFTVTTTPGSAALVNLLLRRVWNRSL</sequence>
<feature type="compositionally biased region" description="Basic and acidic residues" evidence="4">
    <location>
        <begin position="360"/>
        <end position="369"/>
    </location>
</feature>
<evidence type="ECO:0000256" key="3">
    <source>
        <dbReference type="ARBA" id="ARBA00023295"/>
    </source>
</evidence>
<evidence type="ECO:0000313" key="7">
    <source>
        <dbReference type="Proteomes" id="UP000807469"/>
    </source>
</evidence>
<dbReference type="GO" id="GO:0005829">
    <property type="term" value="C:cytosol"/>
    <property type="evidence" value="ECO:0007669"/>
    <property type="project" value="TreeGrafter"/>
</dbReference>
<dbReference type="EMBL" id="MU155372">
    <property type="protein sequence ID" value="KAF9474572.1"/>
    <property type="molecule type" value="Genomic_DNA"/>
</dbReference>
<dbReference type="PANTHER" id="PTHR12304:SF56">
    <property type="entry name" value="HYDROLASE, PUTATIVE (AFU_ORTHOLOGUE AFUA_1G11790)-RELATED"/>
    <property type="match status" value="1"/>
</dbReference>
<protein>
    <submittedName>
        <fullName evidence="6">Nucleoside hydrolase</fullName>
    </submittedName>
</protein>
<evidence type="ECO:0000256" key="2">
    <source>
        <dbReference type="ARBA" id="ARBA00022801"/>
    </source>
</evidence>
<dbReference type="Proteomes" id="UP000807469">
    <property type="component" value="Unassembled WGS sequence"/>
</dbReference>
<dbReference type="SUPFAM" id="SSF53590">
    <property type="entry name" value="Nucleoside hydrolase"/>
    <property type="match status" value="1"/>
</dbReference>
<feature type="domain" description="Inosine/uridine-preferring nucleoside hydrolase" evidence="5">
    <location>
        <begin position="10"/>
        <end position="350"/>
    </location>
</feature>